<name>A0A9D5H804_9LILI</name>
<reference evidence="2" key="2">
    <citation type="journal article" date="2022" name="Hortic Res">
        <title>The genome of Dioscorea zingiberensis sheds light on the biosynthesis, origin and evolution of the medicinally important diosgenin saponins.</title>
        <authorList>
            <person name="Li Y."/>
            <person name="Tan C."/>
            <person name="Li Z."/>
            <person name="Guo J."/>
            <person name="Li S."/>
            <person name="Chen X."/>
            <person name="Wang C."/>
            <person name="Dai X."/>
            <person name="Yang H."/>
            <person name="Song W."/>
            <person name="Hou L."/>
            <person name="Xu J."/>
            <person name="Tong Z."/>
            <person name="Xu A."/>
            <person name="Yuan X."/>
            <person name="Wang W."/>
            <person name="Yang Q."/>
            <person name="Chen L."/>
            <person name="Sun Z."/>
            <person name="Wang K."/>
            <person name="Pan B."/>
            <person name="Chen J."/>
            <person name="Bao Y."/>
            <person name="Liu F."/>
            <person name="Qi X."/>
            <person name="Gang D.R."/>
            <person name="Wen J."/>
            <person name="Li J."/>
        </authorList>
    </citation>
    <scope>NUCLEOTIDE SEQUENCE</scope>
    <source>
        <strain evidence="2">Dzin_1.0</strain>
    </source>
</reference>
<dbReference type="Proteomes" id="UP001085076">
    <property type="component" value="Miscellaneous, Linkage group lg07"/>
</dbReference>
<protein>
    <submittedName>
        <fullName evidence="2">Uncharacterized protein</fullName>
    </submittedName>
</protein>
<evidence type="ECO:0000313" key="2">
    <source>
        <dbReference type="EMBL" id="KAJ0966645.1"/>
    </source>
</evidence>
<dbReference type="AlphaFoldDB" id="A0A9D5H804"/>
<dbReference type="OrthoDB" id="678007at2759"/>
<dbReference type="EMBL" id="JAGGNH010000007">
    <property type="protein sequence ID" value="KAJ0966645.1"/>
    <property type="molecule type" value="Genomic_DNA"/>
</dbReference>
<evidence type="ECO:0000256" key="1">
    <source>
        <dbReference type="SAM" id="MobiDB-lite"/>
    </source>
</evidence>
<evidence type="ECO:0000313" key="3">
    <source>
        <dbReference type="Proteomes" id="UP001085076"/>
    </source>
</evidence>
<proteinExistence type="predicted"/>
<reference evidence="2" key="1">
    <citation type="submission" date="2021-03" db="EMBL/GenBank/DDBJ databases">
        <authorList>
            <person name="Li Z."/>
            <person name="Yang C."/>
        </authorList>
    </citation>
    <scope>NUCLEOTIDE SEQUENCE</scope>
    <source>
        <strain evidence="2">Dzin_1.0</strain>
        <tissue evidence="2">Leaf</tissue>
    </source>
</reference>
<accession>A0A9D5H804</accession>
<gene>
    <name evidence="2" type="ORF">J5N97_023562</name>
</gene>
<organism evidence="2 3">
    <name type="scientific">Dioscorea zingiberensis</name>
    <dbReference type="NCBI Taxonomy" id="325984"/>
    <lineage>
        <taxon>Eukaryota</taxon>
        <taxon>Viridiplantae</taxon>
        <taxon>Streptophyta</taxon>
        <taxon>Embryophyta</taxon>
        <taxon>Tracheophyta</taxon>
        <taxon>Spermatophyta</taxon>
        <taxon>Magnoliopsida</taxon>
        <taxon>Liliopsida</taxon>
        <taxon>Dioscoreales</taxon>
        <taxon>Dioscoreaceae</taxon>
        <taxon>Dioscorea</taxon>
    </lineage>
</organism>
<keyword evidence="3" id="KW-1185">Reference proteome</keyword>
<feature type="region of interest" description="Disordered" evidence="1">
    <location>
        <begin position="48"/>
        <end position="81"/>
    </location>
</feature>
<sequence length="81" mass="8862">MEGGNDNNGDPSLRSEVKKEGISFMASAKEAWLNIKATILGQIKKAKAKNEQEASEADLQTAKMQINAADEAEEKKKQQLN</sequence>
<comment type="caution">
    <text evidence="2">The sequence shown here is derived from an EMBL/GenBank/DDBJ whole genome shotgun (WGS) entry which is preliminary data.</text>
</comment>